<keyword evidence="1" id="KW-0614">Plasmid</keyword>
<reference evidence="1 2" key="1">
    <citation type="submission" date="2020-03" db="EMBL/GenBank/DDBJ databases">
        <title>Complete genome sequence of Shewanella sp.</title>
        <authorList>
            <person name="Kim Y.-S."/>
            <person name="Kim S.-J."/>
            <person name="Jung H.-K."/>
            <person name="Kim K.-H."/>
        </authorList>
    </citation>
    <scope>NUCLEOTIDE SEQUENCE [LARGE SCALE GENOMIC DNA]</scope>
    <source>
        <strain evidence="1 2">PN3F2</strain>
        <plasmid evidence="1 2">pPN3F2_2</plasmid>
    </source>
</reference>
<organism evidence="1 2">
    <name type="scientific">Shewanella aestuarii</name>
    <dbReference type="NCBI Taxonomy" id="1028752"/>
    <lineage>
        <taxon>Bacteria</taxon>
        <taxon>Pseudomonadati</taxon>
        <taxon>Pseudomonadota</taxon>
        <taxon>Gammaproteobacteria</taxon>
        <taxon>Alteromonadales</taxon>
        <taxon>Shewanellaceae</taxon>
        <taxon>Shewanella</taxon>
    </lineage>
</organism>
<accession>A0A6G9QPU6</accession>
<geneLocation type="plasmid" evidence="1 2">
    <name>pPN3F2_2</name>
</geneLocation>
<dbReference type="RefSeq" id="WP_167680414.1">
    <property type="nucleotide sequence ID" value="NZ_CP050315.1"/>
</dbReference>
<dbReference type="Proteomes" id="UP000502608">
    <property type="component" value="Plasmid pPN3F2_2"/>
</dbReference>
<proteinExistence type="predicted"/>
<gene>
    <name evidence="1" type="ORF">HBH39_19110</name>
</gene>
<evidence type="ECO:0000313" key="2">
    <source>
        <dbReference type="Proteomes" id="UP000502608"/>
    </source>
</evidence>
<dbReference type="AlphaFoldDB" id="A0A6G9QPU6"/>
<evidence type="ECO:0000313" key="1">
    <source>
        <dbReference type="EMBL" id="QIR16586.1"/>
    </source>
</evidence>
<keyword evidence="2" id="KW-1185">Reference proteome</keyword>
<sequence>MSTQHRQGNITQSQQQALNLIEFIRTLKQLSKEQAQSVNSGLLRLRDPAIDNDFSLLTNVYCYGTGKTVEDIEPIN</sequence>
<dbReference type="KEGG" id="saes:HBH39_19110"/>
<name>A0A6G9QPU6_9GAMM</name>
<dbReference type="EMBL" id="CP050315">
    <property type="protein sequence ID" value="QIR16586.1"/>
    <property type="molecule type" value="Genomic_DNA"/>
</dbReference>
<protein>
    <submittedName>
        <fullName evidence="1">Uncharacterized protein</fullName>
    </submittedName>
</protein>